<feature type="region of interest" description="Disordered" evidence="2">
    <location>
        <begin position="144"/>
        <end position="174"/>
    </location>
</feature>
<feature type="compositionally biased region" description="Basic and acidic residues" evidence="2">
    <location>
        <begin position="159"/>
        <end position="174"/>
    </location>
</feature>
<feature type="coiled-coil region" evidence="1">
    <location>
        <begin position="37"/>
        <end position="105"/>
    </location>
</feature>
<feature type="region of interest" description="Disordered" evidence="2">
    <location>
        <begin position="195"/>
        <end position="249"/>
    </location>
</feature>
<feature type="compositionally biased region" description="Polar residues" evidence="2">
    <location>
        <begin position="148"/>
        <end position="158"/>
    </location>
</feature>
<reference evidence="3 4" key="1">
    <citation type="submission" date="2024-04" db="EMBL/GenBank/DDBJ databases">
        <title>Tritrichomonas musculus Genome.</title>
        <authorList>
            <person name="Alves-Ferreira E."/>
            <person name="Grigg M."/>
            <person name="Lorenzi H."/>
            <person name="Galac M."/>
        </authorList>
    </citation>
    <scope>NUCLEOTIDE SEQUENCE [LARGE SCALE GENOMIC DNA]</scope>
    <source>
        <strain evidence="3 4">EAF2021</strain>
    </source>
</reference>
<evidence type="ECO:0000256" key="2">
    <source>
        <dbReference type="SAM" id="MobiDB-lite"/>
    </source>
</evidence>
<keyword evidence="4" id="KW-1185">Reference proteome</keyword>
<dbReference type="EMBL" id="JAPFFF010000011">
    <property type="protein sequence ID" value="KAK8878523.1"/>
    <property type="molecule type" value="Genomic_DNA"/>
</dbReference>
<accession>A0ABR2JLP3</accession>
<proteinExistence type="predicted"/>
<evidence type="ECO:0000313" key="4">
    <source>
        <dbReference type="Proteomes" id="UP001470230"/>
    </source>
</evidence>
<name>A0ABR2JLP3_9EUKA</name>
<evidence type="ECO:0000313" key="3">
    <source>
        <dbReference type="EMBL" id="KAK8878523.1"/>
    </source>
</evidence>
<organism evidence="3 4">
    <name type="scientific">Tritrichomonas musculus</name>
    <dbReference type="NCBI Taxonomy" id="1915356"/>
    <lineage>
        <taxon>Eukaryota</taxon>
        <taxon>Metamonada</taxon>
        <taxon>Parabasalia</taxon>
        <taxon>Tritrichomonadida</taxon>
        <taxon>Tritrichomonadidae</taxon>
        <taxon>Tritrichomonas</taxon>
    </lineage>
</organism>
<protein>
    <submittedName>
        <fullName evidence="3">Uncharacterized protein</fullName>
    </submittedName>
</protein>
<dbReference type="Proteomes" id="UP001470230">
    <property type="component" value="Unassembled WGS sequence"/>
</dbReference>
<gene>
    <name evidence="3" type="ORF">M9Y10_005303</name>
</gene>
<evidence type="ECO:0000256" key="1">
    <source>
        <dbReference type="SAM" id="Coils"/>
    </source>
</evidence>
<comment type="caution">
    <text evidence="3">The sequence shown here is derived from an EMBL/GenBank/DDBJ whole genome shotgun (WGS) entry which is preliminary data.</text>
</comment>
<keyword evidence="1" id="KW-0175">Coiled coil</keyword>
<sequence length="249" mass="29654">MEEEEQFYEYESVELIPIPKGLPPDVEVEYTVCQDSLAQLEREWKQIKDNENEMQKGAYKILEQMEARNHEIQESRKNLRIEISKRQHEKEVERISNDCEEAKKSLFERLVRGHYHAYKCITSRLKELMGKDYQAYIEQNEIEFPQIPSDSQMKTRYQQPEENKSKLSSHETEQELQRIDDMFKDYIALIKRMNDNNTSEKQDDEESNSNDPIQQEPNPNDDIDNFDNHNYNDNSEEVVDSDPNGNNHD</sequence>